<name>A0A183BHR2_GLOPA</name>
<feature type="domain" description="DRBM" evidence="3">
    <location>
        <begin position="1489"/>
        <end position="1557"/>
    </location>
</feature>
<dbReference type="PANTHER" id="PTHR46528">
    <property type="entry name" value="PROTEIN SON"/>
    <property type="match status" value="1"/>
</dbReference>
<reference evidence="4" key="1">
    <citation type="submission" date="2014-05" db="EMBL/GenBank/DDBJ databases">
        <title>The genome and life-stage specific transcriptomes of Globodera pallida elucidate key aspects of plant parasitism by a cyst nematode.</title>
        <authorList>
            <person name="Cotton J.A."/>
            <person name="Lilley C.J."/>
            <person name="Jones L.M."/>
            <person name="Kikuchi T."/>
            <person name="Reid A.J."/>
            <person name="Thorpe P."/>
            <person name="Tsai I.J."/>
            <person name="Beasley H."/>
            <person name="Blok V."/>
            <person name="Cock P.J.A."/>
            <person name="Van den Akker S.E."/>
            <person name="Holroyd N."/>
            <person name="Hunt M."/>
            <person name="Mantelin S."/>
            <person name="Naghra H."/>
            <person name="Pain A."/>
            <person name="Palomares-Rius J.E."/>
            <person name="Zarowiecki M."/>
            <person name="Berriman M."/>
            <person name="Jones J.T."/>
            <person name="Urwin P.E."/>
        </authorList>
    </citation>
    <scope>NUCLEOTIDE SEQUENCE [LARGE SCALE GENOMIC DNA]</scope>
    <source>
        <strain evidence="4">Lindley</strain>
    </source>
</reference>
<keyword evidence="1" id="KW-0694">RNA-binding</keyword>
<evidence type="ECO:0000256" key="1">
    <source>
        <dbReference type="PROSITE-ProRule" id="PRU00266"/>
    </source>
</evidence>
<feature type="region of interest" description="Disordered" evidence="2">
    <location>
        <begin position="233"/>
        <end position="254"/>
    </location>
</feature>
<organism evidence="4 5">
    <name type="scientific">Globodera pallida</name>
    <name type="common">Potato cyst nematode worm</name>
    <name type="synonym">Heterodera pallida</name>
    <dbReference type="NCBI Taxonomy" id="36090"/>
    <lineage>
        <taxon>Eukaryota</taxon>
        <taxon>Metazoa</taxon>
        <taxon>Ecdysozoa</taxon>
        <taxon>Nematoda</taxon>
        <taxon>Chromadorea</taxon>
        <taxon>Rhabditida</taxon>
        <taxon>Tylenchina</taxon>
        <taxon>Tylenchomorpha</taxon>
        <taxon>Tylenchoidea</taxon>
        <taxon>Heteroderidae</taxon>
        <taxon>Heteroderinae</taxon>
        <taxon>Globodera</taxon>
    </lineage>
</organism>
<reference evidence="5" key="2">
    <citation type="submission" date="2016-06" db="UniProtKB">
        <authorList>
            <consortium name="WormBaseParasite"/>
        </authorList>
    </citation>
    <scope>IDENTIFICATION</scope>
</reference>
<evidence type="ECO:0000313" key="4">
    <source>
        <dbReference type="Proteomes" id="UP000050741"/>
    </source>
</evidence>
<feature type="region of interest" description="Disordered" evidence="2">
    <location>
        <begin position="745"/>
        <end position="771"/>
    </location>
</feature>
<feature type="compositionally biased region" description="Basic and acidic residues" evidence="2">
    <location>
        <begin position="657"/>
        <end position="696"/>
    </location>
</feature>
<evidence type="ECO:0000259" key="3">
    <source>
        <dbReference type="PROSITE" id="PS50137"/>
    </source>
</evidence>
<feature type="compositionally biased region" description="Basic residues" evidence="2">
    <location>
        <begin position="487"/>
        <end position="517"/>
    </location>
</feature>
<feature type="region of interest" description="Disordered" evidence="2">
    <location>
        <begin position="342"/>
        <end position="368"/>
    </location>
</feature>
<proteinExistence type="predicted"/>
<feature type="region of interest" description="Disordered" evidence="2">
    <location>
        <begin position="959"/>
        <end position="987"/>
    </location>
</feature>
<dbReference type="PANTHER" id="PTHR46528:SF1">
    <property type="entry name" value="PROTEIN SON"/>
    <property type="match status" value="1"/>
</dbReference>
<feature type="compositionally biased region" description="Basic and acidic residues" evidence="2">
    <location>
        <begin position="745"/>
        <end position="754"/>
    </location>
</feature>
<accession>A0A183BHR2</accession>
<dbReference type="Gene3D" id="3.30.160.20">
    <property type="match status" value="1"/>
</dbReference>
<dbReference type="SMART" id="SM00358">
    <property type="entry name" value="DSRM"/>
    <property type="match status" value="1"/>
</dbReference>
<feature type="region of interest" description="Disordered" evidence="2">
    <location>
        <begin position="1224"/>
        <end position="1252"/>
    </location>
</feature>
<feature type="compositionally biased region" description="Basic residues" evidence="2">
    <location>
        <begin position="57"/>
        <end position="87"/>
    </location>
</feature>
<feature type="region of interest" description="Disordered" evidence="2">
    <location>
        <begin position="286"/>
        <end position="315"/>
    </location>
</feature>
<feature type="compositionally biased region" description="Basic and acidic residues" evidence="2">
    <location>
        <begin position="342"/>
        <end position="351"/>
    </location>
</feature>
<keyword evidence="4" id="KW-1185">Reference proteome</keyword>
<evidence type="ECO:0000256" key="2">
    <source>
        <dbReference type="SAM" id="MobiDB-lite"/>
    </source>
</evidence>
<dbReference type="SUPFAM" id="SSF54768">
    <property type="entry name" value="dsRNA-binding domain-like"/>
    <property type="match status" value="1"/>
</dbReference>
<feature type="compositionally biased region" description="Low complexity" evidence="2">
    <location>
        <begin position="960"/>
        <end position="975"/>
    </location>
</feature>
<dbReference type="GO" id="GO:0051726">
    <property type="term" value="P:regulation of cell cycle"/>
    <property type="evidence" value="ECO:0007669"/>
    <property type="project" value="InterPro"/>
</dbReference>
<evidence type="ECO:0000313" key="5">
    <source>
        <dbReference type="WBParaSite" id="GPLIN_000014000"/>
    </source>
</evidence>
<feature type="region of interest" description="Disordered" evidence="2">
    <location>
        <begin position="472"/>
        <end position="561"/>
    </location>
</feature>
<dbReference type="InterPro" id="IPR014720">
    <property type="entry name" value="dsRBD_dom"/>
</dbReference>
<feature type="compositionally biased region" description="Polar residues" evidence="2">
    <location>
        <begin position="1226"/>
        <end position="1243"/>
    </location>
</feature>
<sequence>MATAIIDHKNLDSNIMHVNSEDVHHRTSVGFATVRLNLRKVRSGESSAENDEENMKKFKRHKKEKKRKKKKEHKSKKKDHRSPKQRKERNEEKRIKRKNRKHSKSEEHETDVGNNCTEQIGFGETKKDRSRAVVIDEDELPAGADFQLFGHEKGSWATNSGKECFLAKANALKMRRNECNDASESDSEENQRPFSEEQSVASFPLKKQSTLANILASAPQSFPWLTALGKQKQSEKDFGGETERNGKKIEGKAEQSEKKEKVLVIIVTSRPTASFEWSRSQTYSASPERSHCHEKTRHHRIDKPSVSPSPLPTFSRHRALDTRRKLIEESWHRRIEHSIRPCEVPEKRRSSNDTTGGSELTKSDYMDENGRIDKQKLLDIATRNATRLAMEGKLPKGAELTETIKNKSVDQLVDLCKKLQSDRSLVLKRHGRGGSSCSDLDEDGEYSRKSSSSTSSYSVGFATVRLNLRKVRSGESSAENDEENMKKFKRHKKEKKQKKKKEHKSKKKDHRSPKQRKERNEEKRIKRKNRKHSKSEEHETDVGNNCTEQIGFGETKKDRSRAVVIDEDELPAGADFQLFGHEKGSWATNSGKANALKMRRNECNDASESDSEENQRPFSEEQSVASFPLKKQSTLANILASAPQSFPWLTALGKQKQSEKDFGGETERNGKKIEGKAEQSEKKETYSASPERSHCHEKTRHHRIDKPSVSPSPLPTFSRHRALDTRRKLIEESWHRRIEHSIRPCEVPEKRRSSNDTTGGSELTKSDYMDENGRIDKQKLLDIATRNATRLAMEGKLPKGAELTETIKNKSVDQLVDLCKKLQSDRSLVLKRHARGGSSCSDLDEDGEYSRKYERWRRERERREDKEFQNRAVRPAGEPARISCREQREIVRHEENTLRLTYPVSSGVQHRTKANMPISKESSAGALVRFGDIGPLTTALAKVRTNILTAYKPLSKPLALSQPSSTLSSNSQNTSQVEIGPQLPSTSQCQSNKPLYPGFVPAKTLDCVNANAYEIALAASARKKDAENSDKTTASNESMTVTSAQFIGPVVPNSAVDAVLNASLLLCSESAPNSNCPSVASPSTISKPVFSSSWDRPGHIAAREALLRKVAEQKRKTEESAKVTETQLLQQSKIVPSTSTQICENTSQNLAPSSCSQLSATSSSLASPTPEIEPILPSTPQCHAAPAKSIIEPKTNADGFFKKPALPSVKQKFVPSGFGAPMLLPTTKNPSQNELFNSPQAATNDDKDGEKTTGMALQGKDFLDRFHTFVEAQVIRQKAESALQATILTTHLQQKQSVFKDESASFYSSSSHSNAMSMLSSRPDPVGLTRPQKSIQELVGERLRYSRRLQRDPNDYESRKALARVEKEMNSWAQDSSLPGEFTGHTGARVLSEKELEPSDPRFHAWAKKNLLQDIRQVVAECVKGPVSDCSGDLQRSWAKVVAANGLAAWPGAWPGPGRAVGTAGVGCLFSSFERAPTRECVLDSTGKNPISVLMEQCARHRWRNPEFSCAESGPQNSKRYHWKAVLNGVEYAPSLPSSNKRAGKAQVCMVILEALG</sequence>
<feature type="region of interest" description="Disordered" evidence="2">
    <location>
        <begin position="42"/>
        <end position="130"/>
    </location>
</feature>
<dbReference type="WBParaSite" id="GPLIN_000014000">
    <property type="protein sequence ID" value="GPLIN_000014000"/>
    <property type="gene ID" value="GPLIN_000014000"/>
</dbReference>
<feature type="region of interest" description="Disordered" evidence="2">
    <location>
        <begin position="177"/>
        <end position="202"/>
    </location>
</feature>
<dbReference type="GO" id="GO:0043484">
    <property type="term" value="P:regulation of RNA splicing"/>
    <property type="evidence" value="ECO:0007669"/>
    <property type="project" value="InterPro"/>
</dbReference>
<dbReference type="Proteomes" id="UP000050741">
    <property type="component" value="Unassembled WGS sequence"/>
</dbReference>
<dbReference type="GO" id="GO:0003723">
    <property type="term" value="F:RNA binding"/>
    <property type="evidence" value="ECO:0007669"/>
    <property type="project" value="UniProtKB-UniRule"/>
</dbReference>
<dbReference type="PROSITE" id="PS50137">
    <property type="entry name" value="DS_RBD"/>
    <property type="match status" value="1"/>
</dbReference>
<protein>
    <submittedName>
        <fullName evidence="5">DRBM domain-containing protein</fullName>
    </submittedName>
</protein>
<feature type="region of interest" description="Disordered" evidence="2">
    <location>
        <begin position="584"/>
        <end position="626"/>
    </location>
</feature>
<feature type="region of interest" description="Disordered" evidence="2">
    <location>
        <begin position="657"/>
        <end position="718"/>
    </location>
</feature>
<dbReference type="InterPro" id="IPR032922">
    <property type="entry name" value="SON"/>
</dbReference>
<feature type="region of interest" description="Disordered" evidence="2">
    <location>
        <begin position="427"/>
        <end position="457"/>
    </location>
</feature>